<dbReference type="GO" id="GO:1990189">
    <property type="term" value="F:protein N-terminal-serine acetyltransferase activity"/>
    <property type="evidence" value="ECO:0007669"/>
    <property type="project" value="TreeGrafter"/>
</dbReference>
<dbReference type="Proteomes" id="UP000239485">
    <property type="component" value="Unassembled WGS sequence"/>
</dbReference>
<organism evidence="2 3">
    <name type="scientific">Kineococcus xinjiangensis</name>
    <dbReference type="NCBI Taxonomy" id="512762"/>
    <lineage>
        <taxon>Bacteria</taxon>
        <taxon>Bacillati</taxon>
        <taxon>Actinomycetota</taxon>
        <taxon>Actinomycetes</taxon>
        <taxon>Kineosporiales</taxon>
        <taxon>Kineosporiaceae</taxon>
        <taxon>Kineococcus</taxon>
    </lineage>
</organism>
<dbReference type="InterPro" id="IPR016181">
    <property type="entry name" value="Acyl_CoA_acyltransferase"/>
</dbReference>
<gene>
    <name evidence="2" type="ORF">CLV92_11512</name>
</gene>
<protein>
    <submittedName>
        <fullName evidence="2">RimJ/RimL family protein N-acetyltransferase</fullName>
    </submittedName>
</protein>
<reference evidence="2 3" key="1">
    <citation type="submission" date="2018-02" db="EMBL/GenBank/DDBJ databases">
        <title>Genomic Encyclopedia of Archaeal and Bacterial Type Strains, Phase II (KMG-II): from individual species to whole genera.</title>
        <authorList>
            <person name="Goeker M."/>
        </authorList>
    </citation>
    <scope>NUCLEOTIDE SEQUENCE [LARGE SCALE GENOMIC DNA]</scope>
    <source>
        <strain evidence="2 3">DSM 22857</strain>
    </source>
</reference>
<dbReference type="PANTHER" id="PTHR43441:SF11">
    <property type="entry name" value="RIBOSOMAL-PROTEIN-SERINE ACETYLTRANSFERASE"/>
    <property type="match status" value="1"/>
</dbReference>
<sequence length="359" mass="38649">MPAEMVPLSTERLLLRPYRGSDLDPFAALMADPDVVRYLPWPVLPRAQAEEFHALRLTRTRLAADGDALSYAVEVRDGGEYVGEVLLRLLSAADGQGEIGFFLDPARSGRGYAAEAATAVLDAAFSQFGMHRVHGRCDGANTASADLMRRLGMRQEAHLREHERFKGWWGEELVFAVLQREWTTPAAPLTDGVHLLTTPVPARVEGELAEVLVDCVAGGASVGFPVPPTPAQARAWWRAALAGDDALTWVAVVGGRVRGTVRLLPAAQTNGAHRAEVAKLLVHRDARGLGLARALLAALEAEALRRGRWLLVLDTETGSSAEDLYAHLGWTRAGVIGDYALLADGGTASTTVFSKRLSP</sequence>
<evidence type="ECO:0000313" key="2">
    <source>
        <dbReference type="EMBL" id="PPK92266.1"/>
    </source>
</evidence>
<accession>A0A2S6IDK1</accession>
<dbReference type="InterPro" id="IPR000182">
    <property type="entry name" value="GNAT_dom"/>
</dbReference>
<dbReference type="AlphaFoldDB" id="A0A2S6IDK1"/>
<name>A0A2S6IDK1_9ACTN</name>
<keyword evidence="3" id="KW-1185">Reference proteome</keyword>
<feature type="domain" description="N-acetyltransferase" evidence="1">
    <location>
        <begin position="195"/>
        <end position="358"/>
    </location>
</feature>
<evidence type="ECO:0000313" key="3">
    <source>
        <dbReference type="Proteomes" id="UP000239485"/>
    </source>
</evidence>
<dbReference type="GO" id="GO:0005737">
    <property type="term" value="C:cytoplasm"/>
    <property type="evidence" value="ECO:0007669"/>
    <property type="project" value="TreeGrafter"/>
</dbReference>
<dbReference type="InterPro" id="IPR051908">
    <property type="entry name" value="Ribosomal_N-acetyltransferase"/>
</dbReference>
<evidence type="ECO:0000259" key="1">
    <source>
        <dbReference type="PROSITE" id="PS51186"/>
    </source>
</evidence>
<feature type="domain" description="N-acetyltransferase" evidence="1">
    <location>
        <begin position="13"/>
        <end position="174"/>
    </location>
</feature>
<keyword evidence="2" id="KW-0808">Transferase</keyword>
<dbReference type="Pfam" id="PF13302">
    <property type="entry name" value="Acetyltransf_3"/>
    <property type="match status" value="1"/>
</dbReference>
<dbReference type="Gene3D" id="3.40.630.30">
    <property type="match status" value="2"/>
</dbReference>
<dbReference type="SUPFAM" id="SSF55729">
    <property type="entry name" value="Acyl-CoA N-acyltransferases (Nat)"/>
    <property type="match status" value="2"/>
</dbReference>
<dbReference type="Pfam" id="PF00583">
    <property type="entry name" value="Acetyltransf_1"/>
    <property type="match status" value="1"/>
</dbReference>
<dbReference type="PANTHER" id="PTHR43441">
    <property type="entry name" value="RIBOSOMAL-PROTEIN-SERINE ACETYLTRANSFERASE"/>
    <property type="match status" value="1"/>
</dbReference>
<dbReference type="EMBL" id="PTJD01000015">
    <property type="protein sequence ID" value="PPK92266.1"/>
    <property type="molecule type" value="Genomic_DNA"/>
</dbReference>
<comment type="caution">
    <text evidence="2">The sequence shown here is derived from an EMBL/GenBank/DDBJ whole genome shotgun (WGS) entry which is preliminary data.</text>
</comment>
<proteinExistence type="predicted"/>
<dbReference type="PROSITE" id="PS51186">
    <property type="entry name" value="GNAT"/>
    <property type="match status" value="2"/>
</dbReference>
<dbReference type="GO" id="GO:0008999">
    <property type="term" value="F:protein-N-terminal-alanine acetyltransferase activity"/>
    <property type="evidence" value="ECO:0007669"/>
    <property type="project" value="TreeGrafter"/>
</dbReference>